<evidence type="ECO:0000256" key="1">
    <source>
        <dbReference type="ARBA" id="ARBA00011073"/>
    </source>
</evidence>
<comment type="caution">
    <text evidence="8">The sequence shown here is derived from an EMBL/GenBank/DDBJ whole genome shotgun (WGS) entry which is preliminary data.</text>
</comment>
<dbReference type="Gene3D" id="3.40.50.200">
    <property type="entry name" value="Peptidase S8/S53 domain"/>
    <property type="match status" value="1"/>
</dbReference>
<dbReference type="PROSITE" id="PS00136">
    <property type="entry name" value="SUBTILASE_ASP"/>
    <property type="match status" value="1"/>
</dbReference>
<feature type="active site" description="Charge relay system" evidence="5">
    <location>
        <position position="75"/>
    </location>
</feature>
<keyword evidence="3 5" id="KW-0378">Hydrolase</keyword>
<dbReference type="SUPFAM" id="SSF52743">
    <property type="entry name" value="Subtilisin-like"/>
    <property type="match status" value="1"/>
</dbReference>
<keyword evidence="2 5" id="KW-0645">Protease</keyword>
<keyword evidence="9" id="KW-1185">Reference proteome</keyword>
<dbReference type="PANTHER" id="PTHR43806:SF11">
    <property type="entry name" value="CEREVISIN-RELATED"/>
    <property type="match status" value="1"/>
</dbReference>
<evidence type="ECO:0000259" key="7">
    <source>
        <dbReference type="Pfam" id="PF00082"/>
    </source>
</evidence>
<evidence type="ECO:0000256" key="6">
    <source>
        <dbReference type="RuleBase" id="RU003355"/>
    </source>
</evidence>
<dbReference type="InterPro" id="IPR023828">
    <property type="entry name" value="Peptidase_S8_Ser-AS"/>
</dbReference>
<organism evidence="8 9">
    <name type="scientific">Coccomyxa subellipsoidea</name>
    <dbReference type="NCBI Taxonomy" id="248742"/>
    <lineage>
        <taxon>Eukaryota</taxon>
        <taxon>Viridiplantae</taxon>
        <taxon>Chlorophyta</taxon>
        <taxon>core chlorophytes</taxon>
        <taxon>Trebouxiophyceae</taxon>
        <taxon>Trebouxiophyceae incertae sedis</taxon>
        <taxon>Coccomyxaceae</taxon>
        <taxon>Coccomyxa</taxon>
    </lineage>
</organism>
<dbReference type="InterPro" id="IPR034193">
    <property type="entry name" value="PCSK9_ProteinaseK-like"/>
</dbReference>
<evidence type="ECO:0000313" key="9">
    <source>
        <dbReference type="Proteomes" id="UP001491310"/>
    </source>
</evidence>
<accession>A0ABR2YS44</accession>
<dbReference type="PROSITE" id="PS51892">
    <property type="entry name" value="SUBTILASE"/>
    <property type="match status" value="1"/>
</dbReference>
<gene>
    <name evidence="8" type="ORF">WJX75_006701</name>
</gene>
<dbReference type="PROSITE" id="PS00138">
    <property type="entry name" value="SUBTILASE_SER"/>
    <property type="match status" value="1"/>
</dbReference>
<evidence type="ECO:0000256" key="5">
    <source>
        <dbReference type="PROSITE-ProRule" id="PRU01240"/>
    </source>
</evidence>
<dbReference type="InterPro" id="IPR022398">
    <property type="entry name" value="Peptidase_S8_His-AS"/>
</dbReference>
<evidence type="ECO:0000256" key="2">
    <source>
        <dbReference type="ARBA" id="ARBA00022670"/>
    </source>
</evidence>
<dbReference type="InterPro" id="IPR000209">
    <property type="entry name" value="Peptidase_S8/S53_dom"/>
</dbReference>
<dbReference type="InterPro" id="IPR015500">
    <property type="entry name" value="Peptidase_S8_subtilisin-rel"/>
</dbReference>
<dbReference type="PROSITE" id="PS00137">
    <property type="entry name" value="SUBTILASE_HIS"/>
    <property type="match status" value="1"/>
</dbReference>
<dbReference type="InterPro" id="IPR050131">
    <property type="entry name" value="Peptidase_S8_subtilisin-like"/>
</dbReference>
<feature type="domain" description="Peptidase S8/S53" evidence="7">
    <location>
        <begin position="66"/>
        <end position="297"/>
    </location>
</feature>
<feature type="active site" description="Charge relay system" evidence="5">
    <location>
        <position position="272"/>
    </location>
</feature>
<dbReference type="PRINTS" id="PR00723">
    <property type="entry name" value="SUBTILISIN"/>
</dbReference>
<evidence type="ECO:0000313" key="8">
    <source>
        <dbReference type="EMBL" id="KAK9909734.1"/>
    </source>
</evidence>
<dbReference type="EMBL" id="JALJOT010000006">
    <property type="protein sequence ID" value="KAK9909734.1"/>
    <property type="molecule type" value="Genomic_DNA"/>
</dbReference>
<sequence>MVLQLSASQQQALGQSPSFKALHPDVPVSTQQIPILQKQKNAPWHLDRIDQQNLPLDGVYDYTLDGSGINVYILDTGIRKDHVEFQYSAANKALGLTGSRAIHGYSVYNDDNSDDCYGHGTHVSGIVGGLTFGVAKNVTLHAVRCISCDGSGQASAVVAALDWLAANVRLPAVASMSLGAGQPDSVLDAATSTILSLGVTVVTAAGNYNNDACGISPAKVPGAITVAATDSSDGRWDYSNYGSCVDVYAPGVQVRSAMFYTKTANITASGTSMACPVVSGVSALYLQANPAAVPAEVTVTPSGVFGGWLSAAPAAGSVLPSSQSTILLTYDVSQNEFQGKYQAEVLLTTTARPVAKVLSATAFVFCADLQSVPAGGAHSVSFIDFALVQDTRPATSDWPSIAPEGPHIYARIAIRRALPFKPPLPISTVASRRHTLQFSHPVGDLAIAALTVNEGAGAVEKVVSQGPRGSMCSDFLVFAKVPFSPWDTPTTTLCLSLAGDRAPDVFGTGFPDAKNCTTLDHRRAPCTSPPPRGVEEGPFSLHPLIATPRLLHLRFLSQAEVLTAGPVGRMYAPYMAISSDGGALTSQQACAMVIVWAEPIAGLATSQFKVSGPSTAGVGALKLLRGTSSYYHLLVNLPADYTGAVSIAFTGQVKDASGNVNIPLQPLQFTKTSDSLLEPTSFRVLKSPSLLALT</sequence>
<proteinExistence type="inferred from homology"/>
<name>A0ABR2YS44_9CHLO</name>
<dbReference type="Proteomes" id="UP001491310">
    <property type="component" value="Unassembled WGS sequence"/>
</dbReference>
<dbReference type="Pfam" id="PF00082">
    <property type="entry name" value="Peptidase_S8"/>
    <property type="match status" value="1"/>
</dbReference>
<evidence type="ECO:0000256" key="3">
    <source>
        <dbReference type="ARBA" id="ARBA00022801"/>
    </source>
</evidence>
<dbReference type="CDD" id="cd04077">
    <property type="entry name" value="Peptidases_S8_PCSK9_ProteinaseK_like"/>
    <property type="match status" value="1"/>
</dbReference>
<dbReference type="InterPro" id="IPR036852">
    <property type="entry name" value="Peptidase_S8/S53_dom_sf"/>
</dbReference>
<evidence type="ECO:0000256" key="4">
    <source>
        <dbReference type="ARBA" id="ARBA00022825"/>
    </source>
</evidence>
<dbReference type="InterPro" id="IPR023827">
    <property type="entry name" value="Peptidase_S8_Asp-AS"/>
</dbReference>
<feature type="active site" description="Charge relay system" evidence="5">
    <location>
        <position position="119"/>
    </location>
</feature>
<keyword evidence="4 5" id="KW-0720">Serine protease</keyword>
<reference evidence="8 9" key="1">
    <citation type="journal article" date="2024" name="Nat. Commun.">
        <title>Phylogenomics reveals the evolutionary origins of lichenization in chlorophyte algae.</title>
        <authorList>
            <person name="Puginier C."/>
            <person name="Libourel C."/>
            <person name="Otte J."/>
            <person name="Skaloud P."/>
            <person name="Haon M."/>
            <person name="Grisel S."/>
            <person name="Petersen M."/>
            <person name="Berrin J.G."/>
            <person name="Delaux P.M."/>
            <person name="Dal Grande F."/>
            <person name="Keller J."/>
        </authorList>
    </citation>
    <scope>NUCLEOTIDE SEQUENCE [LARGE SCALE GENOMIC DNA]</scope>
    <source>
        <strain evidence="8 9">SAG 216-7</strain>
    </source>
</reference>
<comment type="similarity">
    <text evidence="1 5 6">Belongs to the peptidase S8 family.</text>
</comment>
<dbReference type="PANTHER" id="PTHR43806">
    <property type="entry name" value="PEPTIDASE S8"/>
    <property type="match status" value="1"/>
</dbReference>
<protein>
    <recommendedName>
        <fullName evidence="7">Peptidase S8/S53 domain-containing protein</fullName>
    </recommendedName>
</protein>